<dbReference type="Proteomes" id="UP001239167">
    <property type="component" value="Unassembled WGS sequence"/>
</dbReference>
<dbReference type="PRINTS" id="PR01374">
    <property type="entry name" value="TONBPROTEIN"/>
</dbReference>
<feature type="transmembrane region" description="Helical" evidence="11">
    <location>
        <begin position="12"/>
        <end position="32"/>
    </location>
</feature>
<evidence type="ECO:0000256" key="4">
    <source>
        <dbReference type="ARBA" id="ARBA00022475"/>
    </source>
</evidence>
<evidence type="ECO:0000256" key="10">
    <source>
        <dbReference type="SAM" id="MobiDB-lite"/>
    </source>
</evidence>
<evidence type="ECO:0000256" key="1">
    <source>
        <dbReference type="ARBA" id="ARBA00004383"/>
    </source>
</evidence>
<comment type="similarity">
    <text evidence="2">Belongs to the TonB family.</text>
</comment>
<dbReference type="Pfam" id="PF03544">
    <property type="entry name" value="TonB_C"/>
    <property type="match status" value="1"/>
</dbReference>
<evidence type="ECO:0000259" key="12">
    <source>
        <dbReference type="PROSITE" id="PS52015"/>
    </source>
</evidence>
<evidence type="ECO:0000256" key="9">
    <source>
        <dbReference type="ARBA" id="ARBA00023136"/>
    </source>
</evidence>
<evidence type="ECO:0000256" key="2">
    <source>
        <dbReference type="ARBA" id="ARBA00006555"/>
    </source>
</evidence>
<keyword evidence="5" id="KW-0997">Cell inner membrane</keyword>
<keyword evidence="14" id="KW-1185">Reference proteome</keyword>
<dbReference type="EMBL" id="JAUSUE010000007">
    <property type="protein sequence ID" value="MDQ0203588.1"/>
    <property type="molecule type" value="Genomic_DNA"/>
</dbReference>
<evidence type="ECO:0000313" key="14">
    <source>
        <dbReference type="Proteomes" id="UP001239167"/>
    </source>
</evidence>
<feature type="compositionally biased region" description="Polar residues" evidence="10">
    <location>
        <begin position="119"/>
        <end position="133"/>
    </location>
</feature>
<accession>A0ABT9Y6Z9</accession>
<gene>
    <name evidence="13" type="ORF">J2S01_001304</name>
</gene>
<dbReference type="InterPro" id="IPR003538">
    <property type="entry name" value="TonB"/>
</dbReference>
<evidence type="ECO:0000313" key="13">
    <source>
        <dbReference type="EMBL" id="MDQ0203588.1"/>
    </source>
</evidence>
<dbReference type="InterPro" id="IPR006260">
    <property type="entry name" value="TonB/TolA_C"/>
</dbReference>
<dbReference type="RefSeq" id="WP_307223658.1">
    <property type="nucleotide sequence ID" value="NZ_CP116940.1"/>
</dbReference>
<feature type="region of interest" description="Disordered" evidence="10">
    <location>
        <begin position="104"/>
        <end position="158"/>
    </location>
</feature>
<keyword evidence="4" id="KW-1003">Cell membrane</keyword>
<comment type="caution">
    <text evidence="13">The sequence shown here is derived from an EMBL/GenBank/DDBJ whole genome shotgun (WGS) entry which is preliminary data.</text>
</comment>
<reference evidence="13 14" key="1">
    <citation type="submission" date="2023-07" db="EMBL/GenBank/DDBJ databases">
        <title>Genomic Encyclopedia of Type Strains, Phase IV (KMG-IV): sequencing the most valuable type-strain genomes for metagenomic binning, comparative biology and taxonomic classification.</title>
        <authorList>
            <person name="Goeker M."/>
        </authorList>
    </citation>
    <scope>NUCLEOTIDE SEQUENCE [LARGE SCALE GENOMIC DNA]</scope>
    <source>
        <strain evidence="13 14">DSM 16980</strain>
    </source>
</reference>
<dbReference type="InterPro" id="IPR051045">
    <property type="entry name" value="TonB-dependent_transducer"/>
</dbReference>
<feature type="domain" description="TonB C-terminal" evidence="12">
    <location>
        <begin position="164"/>
        <end position="256"/>
    </location>
</feature>
<keyword evidence="3" id="KW-0813">Transport</keyword>
<keyword evidence="6 11" id="KW-0812">Transmembrane</keyword>
<feature type="compositionally biased region" description="Gly residues" evidence="10">
    <location>
        <begin position="136"/>
        <end position="145"/>
    </location>
</feature>
<proteinExistence type="inferred from homology"/>
<name>A0ABT9Y6Z9_9FIRM</name>
<keyword evidence="8 11" id="KW-1133">Transmembrane helix</keyword>
<sequence length="256" mass="26755">MLLSSSYRRTGWFLSMLLHFILFLLLIFTGFFSRIYDPQQNDIANVVYVADSNSGSEGESGSASDQTAPAVSDIVLTGEDSERLNYKTSPLQNGGFKYDTAEYKEKGSSQAAPKGQSGSGTDDSNRSSGSAVTKNGGSGGVGGSSGNNAGSTSDSADEDADALVAVIPPSALNAPYPSYPGSMRSSGAEGSVRVLFSIDAGGNIEDVSVDAPSGQAAFDQAALSAARQWTFSPARNAHGRAVRCTIKQNFHFNLYD</sequence>
<evidence type="ECO:0000256" key="7">
    <source>
        <dbReference type="ARBA" id="ARBA00022927"/>
    </source>
</evidence>
<organism evidence="13 14">
    <name type="scientific">Pectinatus haikarae</name>
    <dbReference type="NCBI Taxonomy" id="349096"/>
    <lineage>
        <taxon>Bacteria</taxon>
        <taxon>Bacillati</taxon>
        <taxon>Bacillota</taxon>
        <taxon>Negativicutes</taxon>
        <taxon>Selenomonadales</taxon>
        <taxon>Selenomonadaceae</taxon>
        <taxon>Pectinatus</taxon>
    </lineage>
</organism>
<comment type="subcellular location">
    <subcellularLocation>
        <location evidence="1">Cell inner membrane</location>
        <topology evidence="1">Single-pass membrane protein</topology>
        <orientation evidence="1">Periplasmic side</orientation>
    </subcellularLocation>
</comment>
<dbReference type="PANTHER" id="PTHR33446">
    <property type="entry name" value="PROTEIN TONB-RELATED"/>
    <property type="match status" value="1"/>
</dbReference>
<keyword evidence="7" id="KW-0653">Protein transport</keyword>
<dbReference type="InterPro" id="IPR037682">
    <property type="entry name" value="TonB_C"/>
</dbReference>
<dbReference type="Gene3D" id="3.30.1150.10">
    <property type="match status" value="1"/>
</dbReference>
<evidence type="ECO:0000256" key="11">
    <source>
        <dbReference type="SAM" id="Phobius"/>
    </source>
</evidence>
<evidence type="ECO:0000256" key="5">
    <source>
        <dbReference type="ARBA" id="ARBA00022519"/>
    </source>
</evidence>
<evidence type="ECO:0000256" key="6">
    <source>
        <dbReference type="ARBA" id="ARBA00022692"/>
    </source>
</evidence>
<evidence type="ECO:0000256" key="8">
    <source>
        <dbReference type="ARBA" id="ARBA00022989"/>
    </source>
</evidence>
<keyword evidence="9 11" id="KW-0472">Membrane</keyword>
<dbReference type="SUPFAM" id="SSF74653">
    <property type="entry name" value="TolA/TonB C-terminal domain"/>
    <property type="match status" value="1"/>
</dbReference>
<evidence type="ECO:0000256" key="3">
    <source>
        <dbReference type="ARBA" id="ARBA00022448"/>
    </source>
</evidence>
<dbReference type="PROSITE" id="PS52015">
    <property type="entry name" value="TONB_CTD"/>
    <property type="match status" value="1"/>
</dbReference>
<dbReference type="NCBIfam" id="TIGR01352">
    <property type="entry name" value="tonB_Cterm"/>
    <property type="match status" value="1"/>
</dbReference>
<protein>
    <submittedName>
        <fullName evidence="13">TonB family protein</fullName>
    </submittedName>
</protein>